<dbReference type="RefSeq" id="WP_109836208.1">
    <property type="nucleotide sequence ID" value="NZ_QGKM01000005.1"/>
</dbReference>
<protein>
    <submittedName>
        <fullName evidence="2">AzlD domain-containing protein</fullName>
    </submittedName>
</protein>
<dbReference type="Proteomes" id="UP000245539">
    <property type="component" value="Unassembled WGS sequence"/>
</dbReference>
<keyword evidence="3" id="KW-1185">Reference proteome</keyword>
<dbReference type="InterPro" id="IPR008407">
    <property type="entry name" value="Brnchd-chn_aa_trnsp_AzlD"/>
</dbReference>
<feature type="transmembrane region" description="Helical" evidence="1">
    <location>
        <begin position="6"/>
        <end position="26"/>
    </location>
</feature>
<organism evidence="2 3">
    <name type="scientific">Leucothrix pacifica</name>
    <dbReference type="NCBI Taxonomy" id="1247513"/>
    <lineage>
        <taxon>Bacteria</taxon>
        <taxon>Pseudomonadati</taxon>
        <taxon>Pseudomonadota</taxon>
        <taxon>Gammaproteobacteria</taxon>
        <taxon>Thiotrichales</taxon>
        <taxon>Thiotrichaceae</taxon>
        <taxon>Leucothrix</taxon>
    </lineage>
</organism>
<name>A0A317CUZ3_9GAMM</name>
<evidence type="ECO:0000313" key="3">
    <source>
        <dbReference type="Proteomes" id="UP000245539"/>
    </source>
</evidence>
<gene>
    <name evidence="2" type="ORF">DKW60_03165</name>
</gene>
<reference evidence="2 3" key="1">
    <citation type="submission" date="2018-05" db="EMBL/GenBank/DDBJ databases">
        <title>Leucothrix arctica sp. nov., isolated from Arctic seawater.</title>
        <authorList>
            <person name="Choi A."/>
            <person name="Baek K."/>
        </authorList>
    </citation>
    <scope>NUCLEOTIDE SEQUENCE [LARGE SCALE GENOMIC DNA]</scope>
    <source>
        <strain evidence="2 3">JCM 18388</strain>
    </source>
</reference>
<feature type="transmembrane region" description="Helical" evidence="1">
    <location>
        <begin position="38"/>
        <end position="57"/>
    </location>
</feature>
<accession>A0A317CUZ3</accession>
<dbReference type="AlphaFoldDB" id="A0A317CUZ3"/>
<proteinExistence type="predicted"/>
<keyword evidence="1" id="KW-0472">Membrane</keyword>
<evidence type="ECO:0000256" key="1">
    <source>
        <dbReference type="SAM" id="Phobius"/>
    </source>
</evidence>
<dbReference type="OrthoDB" id="8942869at2"/>
<sequence length="106" mass="11714">MNDYWWLIVAMTALTFIPRYLPLALAGKIHIPPLLVQALEFVPIAVLTAIIVQASLVRDGAILVSTENHYLIASVLAFVTALLSRHLMLTIVVGLVTFSVCRLQLF</sequence>
<dbReference type="Pfam" id="PF05437">
    <property type="entry name" value="AzlD"/>
    <property type="match status" value="1"/>
</dbReference>
<dbReference type="EMBL" id="QGKM01000005">
    <property type="protein sequence ID" value="PWR00153.1"/>
    <property type="molecule type" value="Genomic_DNA"/>
</dbReference>
<keyword evidence="1" id="KW-1133">Transmembrane helix</keyword>
<keyword evidence="1" id="KW-0812">Transmembrane</keyword>
<comment type="caution">
    <text evidence="2">The sequence shown here is derived from an EMBL/GenBank/DDBJ whole genome shotgun (WGS) entry which is preliminary data.</text>
</comment>
<feature type="transmembrane region" description="Helical" evidence="1">
    <location>
        <begin position="69"/>
        <end position="98"/>
    </location>
</feature>
<evidence type="ECO:0000313" key="2">
    <source>
        <dbReference type="EMBL" id="PWR00153.1"/>
    </source>
</evidence>